<name>A0A812MAV1_9DINO</name>
<evidence type="ECO:0000313" key="2">
    <source>
        <dbReference type="Proteomes" id="UP000604046"/>
    </source>
</evidence>
<dbReference type="EMBL" id="CAJNDS010001513">
    <property type="protein sequence ID" value="CAE7262961.1"/>
    <property type="molecule type" value="Genomic_DNA"/>
</dbReference>
<evidence type="ECO:0000313" key="1">
    <source>
        <dbReference type="EMBL" id="CAE7262961.1"/>
    </source>
</evidence>
<comment type="caution">
    <text evidence="1">The sequence shown here is derived from an EMBL/GenBank/DDBJ whole genome shotgun (WGS) entry which is preliminary data.</text>
</comment>
<reference evidence="1" key="1">
    <citation type="submission" date="2021-02" db="EMBL/GenBank/DDBJ databases">
        <authorList>
            <person name="Dougan E. K."/>
            <person name="Rhodes N."/>
            <person name="Thang M."/>
            <person name="Chan C."/>
        </authorList>
    </citation>
    <scope>NUCLEOTIDE SEQUENCE</scope>
</reference>
<keyword evidence="2" id="KW-1185">Reference proteome</keyword>
<protein>
    <submittedName>
        <fullName evidence="1">Uncharacterized protein</fullName>
    </submittedName>
</protein>
<organism evidence="1 2">
    <name type="scientific">Symbiodinium natans</name>
    <dbReference type="NCBI Taxonomy" id="878477"/>
    <lineage>
        <taxon>Eukaryota</taxon>
        <taxon>Sar</taxon>
        <taxon>Alveolata</taxon>
        <taxon>Dinophyceae</taxon>
        <taxon>Suessiales</taxon>
        <taxon>Symbiodiniaceae</taxon>
        <taxon>Symbiodinium</taxon>
    </lineage>
</organism>
<proteinExistence type="predicted"/>
<sequence>MLVPALEIRLLRELGCLLHRRTLRRILVRGTSQAGVGVHGVLPWTAADCGGFVCFRRVHLPTSAGGSSISAVESCHSKFAVLVQSLRPFRLWSRSSLRVDKSMRGRTQPPILCALPHQLDHPGVGLCIHGALCIRIAGRRDALQLSDAASGRLAPEAFDGRGAICVWRWPLHRHAATRTALDNQQGPHRP</sequence>
<accession>A0A812MAV1</accession>
<dbReference type="Proteomes" id="UP000604046">
    <property type="component" value="Unassembled WGS sequence"/>
</dbReference>
<gene>
    <name evidence="1" type="ORF">SNAT2548_LOCUS13805</name>
</gene>
<dbReference type="AlphaFoldDB" id="A0A812MAV1"/>